<protein>
    <submittedName>
        <fullName evidence="2">Uncharacterized protein</fullName>
    </submittedName>
</protein>
<feature type="compositionally biased region" description="Low complexity" evidence="1">
    <location>
        <begin position="77"/>
        <end position="99"/>
    </location>
</feature>
<dbReference type="EMBL" id="CAMPGE010005723">
    <property type="protein sequence ID" value="CAI2364568.1"/>
    <property type="molecule type" value="Genomic_DNA"/>
</dbReference>
<evidence type="ECO:0000313" key="2">
    <source>
        <dbReference type="EMBL" id="CAI2364568.1"/>
    </source>
</evidence>
<feature type="region of interest" description="Disordered" evidence="1">
    <location>
        <begin position="54"/>
        <end position="112"/>
    </location>
</feature>
<name>A0AAD1UG39_EUPCR</name>
<evidence type="ECO:0000256" key="1">
    <source>
        <dbReference type="SAM" id="MobiDB-lite"/>
    </source>
</evidence>
<feature type="compositionally biased region" description="Basic and acidic residues" evidence="1">
    <location>
        <begin position="292"/>
        <end position="311"/>
    </location>
</feature>
<dbReference type="Proteomes" id="UP001295684">
    <property type="component" value="Unassembled WGS sequence"/>
</dbReference>
<evidence type="ECO:0000313" key="3">
    <source>
        <dbReference type="Proteomes" id="UP001295684"/>
    </source>
</evidence>
<feature type="region of interest" description="Disordered" evidence="1">
    <location>
        <begin position="274"/>
        <end position="319"/>
    </location>
</feature>
<feature type="region of interest" description="Disordered" evidence="1">
    <location>
        <begin position="131"/>
        <end position="156"/>
    </location>
</feature>
<proteinExistence type="predicted"/>
<reference evidence="2" key="1">
    <citation type="submission" date="2023-07" db="EMBL/GenBank/DDBJ databases">
        <authorList>
            <consortium name="AG Swart"/>
            <person name="Singh M."/>
            <person name="Singh A."/>
            <person name="Seah K."/>
            <person name="Emmerich C."/>
        </authorList>
    </citation>
    <scope>NUCLEOTIDE SEQUENCE</scope>
    <source>
        <strain evidence="2">DP1</strain>
    </source>
</reference>
<keyword evidence="3" id="KW-1185">Reference proteome</keyword>
<accession>A0AAD1UG39</accession>
<gene>
    <name evidence="2" type="ORF">ECRASSUSDP1_LOCUS5913</name>
</gene>
<feature type="compositionally biased region" description="Basic and acidic residues" evidence="1">
    <location>
        <begin position="132"/>
        <end position="154"/>
    </location>
</feature>
<organism evidence="2 3">
    <name type="scientific">Euplotes crassus</name>
    <dbReference type="NCBI Taxonomy" id="5936"/>
    <lineage>
        <taxon>Eukaryota</taxon>
        <taxon>Sar</taxon>
        <taxon>Alveolata</taxon>
        <taxon>Ciliophora</taxon>
        <taxon>Intramacronucleata</taxon>
        <taxon>Spirotrichea</taxon>
        <taxon>Hypotrichia</taxon>
        <taxon>Euplotida</taxon>
        <taxon>Euplotidae</taxon>
        <taxon>Moneuplotes</taxon>
    </lineage>
</organism>
<comment type="caution">
    <text evidence="2">The sequence shown here is derived from an EMBL/GenBank/DDBJ whole genome shotgun (WGS) entry which is preliminary data.</text>
</comment>
<dbReference type="AlphaFoldDB" id="A0AAD1UG39"/>
<sequence>MSYSAHPKGITFNPETLTRYIQGLHHEKRQLESDNVELKKLVEELMLEITEMRQRSKRLKRQRTSSYTSEKSFKRTSVSGSVGSKSVSFVSKSDPSYSVIDDDTSQKVEESTPEIDKELTIVKECTFDDTTEGNKDTQDFTRADSHSKEYKKSQENFNCKSSHKLRQKGRSFSTGEDSVTKPRKIVTQNHLISHHVEANPERSEVTFGANSVASSHRRSDRTDFMFLNPEDKWVDKMQFSKKFNYEQDSPCNLNLKGELENFCKQKSNKSSSIDYQENDYVPVHSVKNSQKSQDRSFRSERRSNEEYKEEPSSVPYTSSDLYLKTSEGRESQHSENLSGCSDTESIVGTKIIPDMGFIANKFEQSRSFCYNYSR</sequence>